<evidence type="ECO:0000313" key="3">
    <source>
        <dbReference type="EMBL" id="RXR23377.1"/>
    </source>
</evidence>
<evidence type="ECO:0000256" key="2">
    <source>
        <dbReference type="SAM" id="SignalP"/>
    </source>
</evidence>
<dbReference type="EMBL" id="SBKN01000002">
    <property type="protein sequence ID" value="RXR23377.1"/>
    <property type="molecule type" value="Genomic_DNA"/>
</dbReference>
<keyword evidence="2" id="KW-0732">Signal</keyword>
<dbReference type="RefSeq" id="WP_129460857.1">
    <property type="nucleotide sequence ID" value="NZ_SBKN01000002.1"/>
</dbReference>
<accession>A0A4Q1KBU2</accession>
<gene>
    <name evidence="3" type="ORF">EQG61_05255</name>
</gene>
<protein>
    <submittedName>
        <fullName evidence="3">Uncharacterized protein</fullName>
    </submittedName>
</protein>
<reference evidence="4" key="1">
    <citation type="submission" date="2019-01" db="EMBL/GenBank/DDBJ databases">
        <title>Cytophagaceae bacterium strain CAR-16.</title>
        <authorList>
            <person name="Chen W.-M."/>
        </authorList>
    </citation>
    <scope>NUCLEOTIDE SEQUENCE [LARGE SCALE GENOMIC DNA]</scope>
    <source>
        <strain evidence="4">WWJ-16</strain>
    </source>
</reference>
<organism evidence="3 4">
    <name type="scientific">Flavobacterium stagni</name>
    <dbReference type="NCBI Taxonomy" id="2506421"/>
    <lineage>
        <taxon>Bacteria</taxon>
        <taxon>Pseudomonadati</taxon>
        <taxon>Bacteroidota</taxon>
        <taxon>Flavobacteriia</taxon>
        <taxon>Flavobacteriales</taxon>
        <taxon>Flavobacteriaceae</taxon>
        <taxon>Flavobacterium</taxon>
    </lineage>
</organism>
<dbReference type="Proteomes" id="UP000289857">
    <property type="component" value="Unassembled WGS sequence"/>
</dbReference>
<feature type="region of interest" description="Disordered" evidence="1">
    <location>
        <begin position="195"/>
        <end position="214"/>
    </location>
</feature>
<dbReference type="OrthoDB" id="750023at2"/>
<evidence type="ECO:0000256" key="1">
    <source>
        <dbReference type="SAM" id="MobiDB-lite"/>
    </source>
</evidence>
<sequence length="214" mass="24632">MKTITLLASMVLMSGTALATPTTSTQFTETYNNCFSMEEPITFMERGIEFFVFPNGDFDFNTRPDDVAGSYYFRKANTKETARGSRPVNYGVLIEFDSFGRVRRVGNTFINYDSRDRVNRIGSVFMSYNRFALTQIGGLRIIYNRFGEIVDMIGSVKRNGFTHNYYGNQNTYYGGGNTYNGTTYQDNGHYYYREDGTKGRISEENETRKEEEKK</sequence>
<proteinExistence type="predicted"/>
<keyword evidence="4" id="KW-1185">Reference proteome</keyword>
<feature type="signal peptide" evidence="2">
    <location>
        <begin position="1"/>
        <end position="19"/>
    </location>
</feature>
<comment type="caution">
    <text evidence="3">The sequence shown here is derived from an EMBL/GenBank/DDBJ whole genome shotgun (WGS) entry which is preliminary data.</text>
</comment>
<dbReference type="AlphaFoldDB" id="A0A4Q1KBU2"/>
<name>A0A4Q1KBU2_9FLAO</name>
<evidence type="ECO:0000313" key="4">
    <source>
        <dbReference type="Proteomes" id="UP000289857"/>
    </source>
</evidence>
<feature type="chain" id="PRO_5020179364" evidence="2">
    <location>
        <begin position="20"/>
        <end position="214"/>
    </location>
</feature>